<sequence length="330" mass="35257">MTRDSGARIERVAFAGTPEFAARALHAIVAAGYAVPLVLTQPDRPAGRGMKPTASPVKRIAQEAGVPVWQPVTLKTPQAWGALVAEPPPDVLVVAAYGLILPRAVLEWPRYGAVNLHASLLPRWRGAAPIQRAIEAGDAVTGITVMQMDEGLDTGPMIARYELAIAPDETGGSLHDKLAVLAAQAILDVLPDLPQRLAAAEPQPDVGVTYAHKIDPAERQLDWQQPAPLLERKIRAFDPYPGTQTRWRGQPLKVWRAVVAPDAAEVSPGTVVAVDPARGVRVACGEGSLWLTELQRAGGKRLPATEFLRGAAVEAGEKLGMGDEEDDDVR</sequence>
<dbReference type="Gene3D" id="3.40.50.12230">
    <property type="match status" value="1"/>
</dbReference>
<dbReference type="CDD" id="cd08646">
    <property type="entry name" value="FMT_core_Met-tRNA-FMT_N"/>
    <property type="match status" value="1"/>
</dbReference>
<comment type="catalytic activity">
    <reaction evidence="5">
        <text>L-methionyl-tRNA(fMet) + (6R)-10-formyltetrahydrofolate = N-formyl-L-methionyl-tRNA(fMet) + (6S)-5,6,7,8-tetrahydrofolate + H(+)</text>
        <dbReference type="Rhea" id="RHEA:24380"/>
        <dbReference type="Rhea" id="RHEA-COMP:9952"/>
        <dbReference type="Rhea" id="RHEA-COMP:9953"/>
        <dbReference type="ChEBI" id="CHEBI:15378"/>
        <dbReference type="ChEBI" id="CHEBI:57453"/>
        <dbReference type="ChEBI" id="CHEBI:78530"/>
        <dbReference type="ChEBI" id="CHEBI:78844"/>
        <dbReference type="ChEBI" id="CHEBI:195366"/>
        <dbReference type="EC" id="2.1.2.9"/>
    </reaction>
</comment>
<evidence type="ECO:0000313" key="9">
    <source>
        <dbReference type="Proteomes" id="UP000262004"/>
    </source>
</evidence>
<dbReference type="GO" id="GO:0004479">
    <property type="term" value="F:methionyl-tRNA formyltransferase activity"/>
    <property type="evidence" value="ECO:0007669"/>
    <property type="project" value="UniProtKB-UniRule"/>
</dbReference>
<dbReference type="SUPFAM" id="SSF50486">
    <property type="entry name" value="FMT C-terminal domain-like"/>
    <property type="match status" value="1"/>
</dbReference>
<comment type="similarity">
    <text evidence="1 5">Belongs to the Fmt family.</text>
</comment>
<dbReference type="OrthoDB" id="5289340at2"/>
<keyword evidence="4 5" id="KW-0648">Protein biosynthesis</keyword>
<dbReference type="PROSITE" id="PS00373">
    <property type="entry name" value="GART"/>
    <property type="match status" value="1"/>
</dbReference>
<dbReference type="InterPro" id="IPR011034">
    <property type="entry name" value="Formyl_transferase-like_C_sf"/>
</dbReference>
<dbReference type="InterPro" id="IPR001555">
    <property type="entry name" value="GART_AS"/>
</dbReference>
<dbReference type="AlphaFoldDB" id="A0A2Z6DV48"/>
<dbReference type="InterPro" id="IPR041711">
    <property type="entry name" value="Met-tRNA-FMT_N"/>
</dbReference>
<evidence type="ECO:0000256" key="4">
    <source>
        <dbReference type="ARBA" id="ARBA00022917"/>
    </source>
</evidence>
<dbReference type="SUPFAM" id="SSF53328">
    <property type="entry name" value="Formyltransferase"/>
    <property type="match status" value="1"/>
</dbReference>
<feature type="binding site" evidence="5">
    <location>
        <begin position="119"/>
        <end position="122"/>
    </location>
    <ligand>
        <name>(6S)-5,6,7,8-tetrahydrofolate</name>
        <dbReference type="ChEBI" id="CHEBI:57453"/>
    </ligand>
</feature>
<feature type="domain" description="Formyl transferase N-terminal" evidence="6">
    <location>
        <begin position="11"/>
        <end position="190"/>
    </location>
</feature>
<gene>
    <name evidence="5 8" type="primary">fmt</name>
    <name evidence="8" type="ORF">HPTL_0033</name>
</gene>
<dbReference type="InterPro" id="IPR002376">
    <property type="entry name" value="Formyl_transf_N"/>
</dbReference>
<evidence type="ECO:0000259" key="6">
    <source>
        <dbReference type="Pfam" id="PF00551"/>
    </source>
</evidence>
<proteinExistence type="inferred from homology"/>
<dbReference type="CDD" id="cd08704">
    <property type="entry name" value="Met_tRNA_FMT_C"/>
    <property type="match status" value="1"/>
</dbReference>
<evidence type="ECO:0000313" key="8">
    <source>
        <dbReference type="EMBL" id="BBD76303.1"/>
    </source>
</evidence>
<name>A0A2Z6DV48_HYDTE</name>
<protein>
    <recommendedName>
        <fullName evidence="2 5">Methionyl-tRNA formyltransferase</fullName>
        <ecNumber evidence="2 5">2.1.2.9</ecNumber>
    </recommendedName>
</protein>
<dbReference type="RefSeq" id="WP_119334163.1">
    <property type="nucleotide sequence ID" value="NZ_AP018558.1"/>
</dbReference>
<dbReference type="NCBIfam" id="TIGR00460">
    <property type="entry name" value="fmt"/>
    <property type="match status" value="1"/>
</dbReference>
<dbReference type="KEGG" id="htl:HPTL_0033"/>
<dbReference type="Proteomes" id="UP000262004">
    <property type="component" value="Chromosome"/>
</dbReference>
<keyword evidence="9" id="KW-1185">Reference proteome</keyword>
<accession>A0A2Z6DV48</accession>
<dbReference type="HAMAP" id="MF_00182">
    <property type="entry name" value="Formyl_trans"/>
    <property type="match status" value="1"/>
</dbReference>
<keyword evidence="3 5" id="KW-0808">Transferase</keyword>
<dbReference type="EMBL" id="AP018558">
    <property type="protein sequence ID" value="BBD76303.1"/>
    <property type="molecule type" value="Genomic_DNA"/>
</dbReference>
<evidence type="ECO:0000256" key="1">
    <source>
        <dbReference type="ARBA" id="ARBA00010699"/>
    </source>
</evidence>
<evidence type="ECO:0000256" key="5">
    <source>
        <dbReference type="HAMAP-Rule" id="MF_00182"/>
    </source>
</evidence>
<evidence type="ECO:0000256" key="3">
    <source>
        <dbReference type="ARBA" id="ARBA00022679"/>
    </source>
</evidence>
<dbReference type="Pfam" id="PF02911">
    <property type="entry name" value="Formyl_trans_C"/>
    <property type="match status" value="1"/>
</dbReference>
<dbReference type="Pfam" id="PF00551">
    <property type="entry name" value="Formyl_trans_N"/>
    <property type="match status" value="1"/>
</dbReference>
<feature type="domain" description="Formyl transferase C-terminal" evidence="7">
    <location>
        <begin position="213"/>
        <end position="311"/>
    </location>
</feature>
<dbReference type="InterPro" id="IPR036477">
    <property type="entry name" value="Formyl_transf_N_sf"/>
</dbReference>
<evidence type="ECO:0000259" key="7">
    <source>
        <dbReference type="Pfam" id="PF02911"/>
    </source>
</evidence>
<dbReference type="InterPro" id="IPR044135">
    <property type="entry name" value="Met-tRNA-FMT_C"/>
</dbReference>
<dbReference type="EC" id="2.1.2.9" evidence="2 5"/>
<organism evidence="8 9">
    <name type="scientific">Hydrogenophilus thermoluteolus</name>
    <name type="common">Pseudomonas hydrogenothermophila</name>
    <dbReference type="NCBI Taxonomy" id="297"/>
    <lineage>
        <taxon>Bacteria</taxon>
        <taxon>Pseudomonadati</taxon>
        <taxon>Pseudomonadota</taxon>
        <taxon>Hydrogenophilia</taxon>
        <taxon>Hydrogenophilales</taxon>
        <taxon>Hydrogenophilaceae</taxon>
        <taxon>Hydrogenophilus</taxon>
    </lineage>
</organism>
<dbReference type="InterPro" id="IPR005793">
    <property type="entry name" value="Formyl_trans_C"/>
</dbReference>
<dbReference type="PANTHER" id="PTHR11138:SF5">
    <property type="entry name" value="METHIONYL-TRNA FORMYLTRANSFERASE, MITOCHONDRIAL"/>
    <property type="match status" value="1"/>
</dbReference>
<evidence type="ECO:0000256" key="2">
    <source>
        <dbReference type="ARBA" id="ARBA00012261"/>
    </source>
</evidence>
<reference evidence="8 9" key="1">
    <citation type="submission" date="2018-04" db="EMBL/GenBank/DDBJ databases">
        <title>Complete genome sequence of Hydrogenophilus thermoluteolus TH-1.</title>
        <authorList>
            <person name="Arai H."/>
        </authorList>
    </citation>
    <scope>NUCLEOTIDE SEQUENCE [LARGE SCALE GENOMIC DNA]</scope>
    <source>
        <strain evidence="8 9">TH-1</strain>
    </source>
</reference>
<dbReference type="PANTHER" id="PTHR11138">
    <property type="entry name" value="METHIONYL-TRNA FORMYLTRANSFERASE"/>
    <property type="match status" value="1"/>
</dbReference>
<dbReference type="InterPro" id="IPR005794">
    <property type="entry name" value="Fmt"/>
</dbReference>
<dbReference type="GO" id="GO:0005829">
    <property type="term" value="C:cytosol"/>
    <property type="evidence" value="ECO:0007669"/>
    <property type="project" value="TreeGrafter"/>
</dbReference>
<comment type="function">
    <text evidence="5">Attaches a formyl group to the free amino group of methionyl-tRNA(fMet). The formyl group appears to play a dual role in the initiator identity of N-formylmethionyl-tRNA by promoting its recognition by IF2 and preventing the misappropriation of this tRNA by the elongation apparatus.</text>
</comment>